<dbReference type="InterPro" id="IPR000424">
    <property type="entry name" value="Primosome_PriB/ssb"/>
</dbReference>
<evidence type="ECO:0000256" key="1">
    <source>
        <dbReference type="ARBA" id="ARBA00023125"/>
    </source>
</evidence>
<dbReference type="Pfam" id="PF00436">
    <property type="entry name" value="SSB"/>
    <property type="match status" value="1"/>
</dbReference>
<dbReference type="InterPro" id="IPR012340">
    <property type="entry name" value="NA-bd_OB-fold"/>
</dbReference>
<dbReference type="OrthoDB" id="1078367at2759"/>
<dbReference type="AlphaFoldDB" id="A0A0M8N0V6"/>
<dbReference type="EMBL" id="LGSR01000022">
    <property type="protein sequence ID" value="KOS17650.1"/>
    <property type="molecule type" value="Genomic_DNA"/>
</dbReference>
<dbReference type="Gene3D" id="2.40.50.140">
    <property type="entry name" value="Nucleic acid-binding proteins"/>
    <property type="match status" value="1"/>
</dbReference>
<dbReference type="PROSITE" id="PS50935">
    <property type="entry name" value="SSB"/>
    <property type="match status" value="1"/>
</dbReference>
<name>A0A0M8N0V6_ESCWE</name>
<sequence length="134" mass="14653">MSFFLLRRATGAGARSFSTSSPRSLAKMSIIGNLVMTPEAQPTSTGREILRYMVASNSGPKENRQSSFFRVTSFAEGKSKEFLMSLPKGSLVFVEGDATMSSYQDASGNNRTSLNVVQRHIEVLKRPSPPEQGE</sequence>
<evidence type="ECO:0000313" key="4">
    <source>
        <dbReference type="Proteomes" id="UP000053831"/>
    </source>
</evidence>
<dbReference type="SUPFAM" id="SSF50249">
    <property type="entry name" value="Nucleic acid-binding proteins"/>
    <property type="match status" value="1"/>
</dbReference>
<gene>
    <name evidence="3" type="ORF">ESCO_002472</name>
</gene>
<comment type="caution">
    <text evidence="3">The sequence shown here is derived from an EMBL/GenBank/DDBJ whole genome shotgun (WGS) entry which is preliminary data.</text>
</comment>
<organism evidence="3 4">
    <name type="scientific">Escovopsis weberi</name>
    <dbReference type="NCBI Taxonomy" id="150374"/>
    <lineage>
        <taxon>Eukaryota</taxon>
        <taxon>Fungi</taxon>
        <taxon>Dikarya</taxon>
        <taxon>Ascomycota</taxon>
        <taxon>Pezizomycotina</taxon>
        <taxon>Sordariomycetes</taxon>
        <taxon>Hypocreomycetidae</taxon>
        <taxon>Hypocreales</taxon>
        <taxon>Hypocreaceae</taxon>
        <taxon>Escovopsis</taxon>
    </lineage>
</organism>
<dbReference type="GO" id="GO:0003697">
    <property type="term" value="F:single-stranded DNA binding"/>
    <property type="evidence" value="ECO:0007669"/>
    <property type="project" value="InterPro"/>
</dbReference>
<protein>
    <submittedName>
        <fullName evidence="3">Single-stranded DNA-binding protein RIM1</fullName>
    </submittedName>
</protein>
<accession>A0A0M8N0V6</accession>
<dbReference type="CDD" id="cd04496">
    <property type="entry name" value="SSB_OBF"/>
    <property type="match status" value="1"/>
</dbReference>
<proteinExistence type="predicted"/>
<dbReference type="Proteomes" id="UP000053831">
    <property type="component" value="Unassembled WGS sequence"/>
</dbReference>
<dbReference type="STRING" id="150374.A0A0M8N0V6"/>
<keyword evidence="4" id="KW-1185">Reference proteome</keyword>
<evidence type="ECO:0000256" key="2">
    <source>
        <dbReference type="PROSITE-ProRule" id="PRU00252"/>
    </source>
</evidence>
<reference evidence="3 4" key="1">
    <citation type="submission" date="2015-07" db="EMBL/GenBank/DDBJ databases">
        <title>The genome of the fungus Escovopsis weberi, a specialized disease agent of ant agriculture.</title>
        <authorList>
            <person name="de Man T.J."/>
            <person name="Stajich J.E."/>
            <person name="Kubicek C.P."/>
            <person name="Chenthamara K."/>
            <person name="Atanasova L."/>
            <person name="Druzhinina I.S."/>
            <person name="Birnbaum S."/>
            <person name="Barribeau S.M."/>
            <person name="Teiling C."/>
            <person name="Suen G."/>
            <person name="Currie C."/>
            <person name="Gerardo N.M."/>
        </authorList>
    </citation>
    <scope>NUCLEOTIDE SEQUENCE [LARGE SCALE GENOMIC DNA]</scope>
</reference>
<evidence type="ECO:0000313" key="3">
    <source>
        <dbReference type="EMBL" id="KOS17650.1"/>
    </source>
</evidence>
<keyword evidence="1 2" id="KW-0238">DNA-binding</keyword>